<feature type="transmembrane region" description="Helical" evidence="14">
    <location>
        <begin position="12"/>
        <end position="36"/>
    </location>
</feature>
<dbReference type="GO" id="GO:0016301">
    <property type="term" value="F:kinase activity"/>
    <property type="evidence" value="ECO:0007669"/>
    <property type="project" value="UniProtKB-KW"/>
</dbReference>
<evidence type="ECO:0000256" key="10">
    <source>
        <dbReference type="ARBA" id="ARBA00022840"/>
    </source>
</evidence>
<dbReference type="SUPFAM" id="SSF47384">
    <property type="entry name" value="Homodimeric domain of signal transducing histidine kinase"/>
    <property type="match status" value="1"/>
</dbReference>
<reference evidence="17 18" key="1">
    <citation type="submission" date="2024-05" db="EMBL/GenBank/DDBJ databases">
        <authorList>
            <person name="Haq I."/>
            <person name="Ullah Z."/>
            <person name="Ahmad R."/>
            <person name="Li M."/>
            <person name="Tong Y."/>
        </authorList>
    </citation>
    <scope>NUCLEOTIDE SEQUENCE [LARGE SCALE GENOMIC DNA]</scope>
    <source>
        <strain evidence="17 18">16A2E</strain>
    </source>
</reference>
<keyword evidence="8" id="KW-0547">Nucleotide-binding</keyword>
<dbReference type="Gene3D" id="3.30.565.10">
    <property type="entry name" value="Histidine kinase-like ATPase, C-terminal domain"/>
    <property type="match status" value="1"/>
</dbReference>
<evidence type="ECO:0000256" key="3">
    <source>
        <dbReference type="ARBA" id="ARBA00012438"/>
    </source>
</evidence>
<dbReference type="InterPro" id="IPR003660">
    <property type="entry name" value="HAMP_dom"/>
</dbReference>
<proteinExistence type="predicted"/>
<dbReference type="PANTHER" id="PTHR45528:SF1">
    <property type="entry name" value="SENSOR HISTIDINE KINASE CPXA"/>
    <property type="match status" value="1"/>
</dbReference>
<evidence type="ECO:0000256" key="5">
    <source>
        <dbReference type="ARBA" id="ARBA00022553"/>
    </source>
</evidence>
<evidence type="ECO:0000256" key="8">
    <source>
        <dbReference type="ARBA" id="ARBA00022741"/>
    </source>
</evidence>
<keyword evidence="12" id="KW-0902">Two-component regulatory system</keyword>
<keyword evidence="9 17" id="KW-0418">Kinase</keyword>
<keyword evidence="13 14" id="KW-0472">Membrane</keyword>
<keyword evidence="5" id="KW-0597">Phosphoprotein</keyword>
<dbReference type="Gene3D" id="1.10.287.130">
    <property type="match status" value="1"/>
</dbReference>
<evidence type="ECO:0000256" key="4">
    <source>
        <dbReference type="ARBA" id="ARBA00022475"/>
    </source>
</evidence>
<evidence type="ECO:0000256" key="2">
    <source>
        <dbReference type="ARBA" id="ARBA00004651"/>
    </source>
</evidence>
<dbReference type="PROSITE" id="PS50109">
    <property type="entry name" value="HIS_KIN"/>
    <property type="match status" value="1"/>
</dbReference>
<dbReference type="InterPro" id="IPR050398">
    <property type="entry name" value="HssS/ArlS-like"/>
</dbReference>
<dbReference type="SMART" id="SM00304">
    <property type="entry name" value="HAMP"/>
    <property type="match status" value="1"/>
</dbReference>
<sequence>MKKFFRSLLAKYMLIIFLAIILLQLAYLIIAMFTMFGQSFQNSEADKNDTAMIVEEKWHEDANSMEHVNKEVIQNLFNKWKEDYPEAGMFWVNGNGRLAIEIDATEGLPLEWSTGETVKFIKERYDSDPFTVIAFAGEDESNGFIVLEVPRIIFSPPLSQLTEKYGVLLFFGVLAIILLFIIISFLFFRRIQKRLIQLQDAMELRDVDGLPIEVKVKKKDEIGQLELSFNQMVFEIRESRKREQEEEQLRRELIANLSHDLRTPLTKVRAQSYTIMKEDLSVEGKHAVKAIESSIANIDRLIENLMSYTLLMASKYKYAPKETDVTRFLREFIATWYPAFEKEGFEIDVSISSVGKWRIDPTWMGRILDNLFQNVLRHAKEGKYIGVKTESSIHSDAIIICDRGQGFQQESQEKGAGIGLTIVDRMINGMNLEWTINSKDNGTLIRIERFK</sequence>
<feature type="domain" description="Histidine kinase" evidence="15">
    <location>
        <begin position="256"/>
        <end position="451"/>
    </location>
</feature>
<comment type="subcellular location">
    <subcellularLocation>
        <location evidence="2">Cell membrane</location>
        <topology evidence="2">Multi-pass membrane protein</topology>
    </subcellularLocation>
</comment>
<gene>
    <name evidence="17" type="ORF">ABC228_09565</name>
</gene>
<evidence type="ECO:0000256" key="13">
    <source>
        <dbReference type="ARBA" id="ARBA00023136"/>
    </source>
</evidence>
<evidence type="ECO:0000256" key="9">
    <source>
        <dbReference type="ARBA" id="ARBA00022777"/>
    </source>
</evidence>
<evidence type="ECO:0000256" key="6">
    <source>
        <dbReference type="ARBA" id="ARBA00022679"/>
    </source>
</evidence>
<dbReference type="Pfam" id="PF00512">
    <property type="entry name" value="HisKA"/>
    <property type="match status" value="1"/>
</dbReference>
<dbReference type="Pfam" id="PF02518">
    <property type="entry name" value="HATPase_c"/>
    <property type="match status" value="1"/>
</dbReference>
<protein>
    <recommendedName>
        <fullName evidence="3">histidine kinase</fullName>
        <ecNumber evidence="3">2.7.13.3</ecNumber>
    </recommendedName>
</protein>
<keyword evidence="7 14" id="KW-0812">Transmembrane</keyword>
<dbReference type="PROSITE" id="PS50885">
    <property type="entry name" value="HAMP"/>
    <property type="match status" value="1"/>
</dbReference>
<evidence type="ECO:0000256" key="1">
    <source>
        <dbReference type="ARBA" id="ARBA00000085"/>
    </source>
</evidence>
<dbReference type="Gene3D" id="6.10.340.10">
    <property type="match status" value="1"/>
</dbReference>
<keyword evidence="4" id="KW-1003">Cell membrane</keyword>
<dbReference type="CDD" id="cd06225">
    <property type="entry name" value="HAMP"/>
    <property type="match status" value="1"/>
</dbReference>
<dbReference type="Pfam" id="PF00672">
    <property type="entry name" value="HAMP"/>
    <property type="match status" value="1"/>
</dbReference>
<dbReference type="SUPFAM" id="SSF55874">
    <property type="entry name" value="ATPase domain of HSP90 chaperone/DNA topoisomerase II/histidine kinase"/>
    <property type="match status" value="1"/>
</dbReference>
<organism evidence="17 18">
    <name type="scientific">Ornithinibacillus xuwenensis</name>
    <dbReference type="NCBI Taxonomy" id="3144668"/>
    <lineage>
        <taxon>Bacteria</taxon>
        <taxon>Bacillati</taxon>
        <taxon>Bacillota</taxon>
        <taxon>Bacilli</taxon>
        <taxon>Bacillales</taxon>
        <taxon>Bacillaceae</taxon>
        <taxon>Ornithinibacillus</taxon>
    </lineage>
</organism>
<keyword evidence="11 14" id="KW-1133">Transmembrane helix</keyword>
<dbReference type="InterPro" id="IPR005467">
    <property type="entry name" value="His_kinase_dom"/>
</dbReference>
<dbReference type="SUPFAM" id="SSF158472">
    <property type="entry name" value="HAMP domain-like"/>
    <property type="match status" value="1"/>
</dbReference>
<evidence type="ECO:0000256" key="14">
    <source>
        <dbReference type="SAM" id="Phobius"/>
    </source>
</evidence>
<dbReference type="InterPro" id="IPR003594">
    <property type="entry name" value="HATPase_dom"/>
</dbReference>
<accession>A0ABU9XGN7</accession>
<comment type="catalytic activity">
    <reaction evidence="1">
        <text>ATP + protein L-histidine = ADP + protein N-phospho-L-histidine.</text>
        <dbReference type="EC" id="2.7.13.3"/>
    </reaction>
</comment>
<feature type="transmembrane region" description="Helical" evidence="14">
    <location>
        <begin position="165"/>
        <end position="188"/>
    </location>
</feature>
<evidence type="ECO:0000259" key="15">
    <source>
        <dbReference type="PROSITE" id="PS50109"/>
    </source>
</evidence>
<name>A0ABU9XGN7_9BACI</name>
<dbReference type="InterPro" id="IPR003661">
    <property type="entry name" value="HisK_dim/P_dom"/>
</dbReference>
<keyword evidence="10" id="KW-0067">ATP-binding</keyword>
<keyword evidence="6" id="KW-0808">Transferase</keyword>
<evidence type="ECO:0000313" key="17">
    <source>
        <dbReference type="EMBL" id="MEN2767437.1"/>
    </source>
</evidence>
<dbReference type="SMART" id="SM00387">
    <property type="entry name" value="HATPase_c"/>
    <property type="match status" value="1"/>
</dbReference>
<feature type="domain" description="HAMP" evidence="16">
    <location>
        <begin position="189"/>
        <end position="241"/>
    </location>
</feature>
<dbReference type="RefSeq" id="WP_345824912.1">
    <property type="nucleotide sequence ID" value="NZ_JBDIML010000003.1"/>
</dbReference>
<dbReference type="SMART" id="SM00388">
    <property type="entry name" value="HisKA"/>
    <property type="match status" value="1"/>
</dbReference>
<dbReference type="EC" id="2.7.13.3" evidence="3"/>
<evidence type="ECO:0000256" key="7">
    <source>
        <dbReference type="ARBA" id="ARBA00022692"/>
    </source>
</evidence>
<dbReference type="CDD" id="cd00082">
    <property type="entry name" value="HisKA"/>
    <property type="match status" value="1"/>
</dbReference>
<evidence type="ECO:0000313" key="18">
    <source>
        <dbReference type="Proteomes" id="UP001444625"/>
    </source>
</evidence>
<dbReference type="PANTHER" id="PTHR45528">
    <property type="entry name" value="SENSOR HISTIDINE KINASE CPXA"/>
    <property type="match status" value="1"/>
</dbReference>
<evidence type="ECO:0000259" key="16">
    <source>
        <dbReference type="PROSITE" id="PS50885"/>
    </source>
</evidence>
<dbReference type="InterPro" id="IPR036890">
    <property type="entry name" value="HATPase_C_sf"/>
</dbReference>
<evidence type="ECO:0000256" key="11">
    <source>
        <dbReference type="ARBA" id="ARBA00022989"/>
    </source>
</evidence>
<dbReference type="EMBL" id="JBDIML010000003">
    <property type="protein sequence ID" value="MEN2767437.1"/>
    <property type="molecule type" value="Genomic_DNA"/>
</dbReference>
<evidence type="ECO:0000256" key="12">
    <source>
        <dbReference type="ARBA" id="ARBA00023012"/>
    </source>
</evidence>
<comment type="caution">
    <text evidence="17">The sequence shown here is derived from an EMBL/GenBank/DDBJ whole genome shotgun (WGS) entry which is preliminary data.</text>
</comment>
<dbReference type="Proteomes" id="UP001444625">
    <property type="component" value="Unassembled WGS sequence"/>
</dbReference>
<keyword evidence="18" id="KW-1185">Reference proteome</keyword>
<dbReference type="InterPro" id="IPR036097">
    <property type="entry name" value="HisK_dim/P_sf"/>
</dbReference>